<proteinExistence type="inferred from homology"/>
<feature type="compositionally biased region" description="Polar residues" evidence="5">
    <location>
        <begin position="921"/>
        <end position="938"/>
    </location>
</feature>
<dbReference type="PRINTS" id="PR01547">
    <property type="entry name" value="YEAST176DUF"/>
</dbReference>
<dbReference type="STRING" id="698492.A0A0E9NKP5"/>
<dbReference type="SUPFAM" id="SSF50978">
    <property type="entry name" value="WD40 repeat-like"/>
    <property type="match status" value="1"/>
</dbReference>
<dbReference type="InterPro" id="IPR001680">
    <property type="entry name" value="WD40_rpt"/>
</dbReference>
<dbReference type="GO" id="GO:0030307">
    <property type="term" value="P:positive regulation of cell growth"/>
    <property type="evidence" value="ECO:0007669"/>
    <property type="project" value="TreeGrafter"/>
</dbReference>
<keyword evidence="2 4" id="KW-0853">WD repeat</keyword>
<comment type="similarity">
    <text evidence="1">Belongs to the WD repeat RAPTOR family.</text>
</comment>
<dbReference type="InterPro" id="IPR016024">
    <property type="entry name" value="ARM-type_fold"/>
</dbReference>
<reference evidence="7 8" key="1">
    <citation type="journal article" date="2011" name="J. Gen. Appl. Microbiol.">
        <title>Draft genome sequencing of the enigmatic yeast Saitoella complicata.</title>
        <authorList>
            <person name="Nishida H."/>
            <person name="Hamamoto M."/>
            <person name="Sugiyama J."/>
        </authorList>
    </citation>
    <scope>NUCLEOTIDE SEQUENCE [LARGE SCALE GENOMIC DNA]</scope>
    <source>
        <strain evidence="7 8">NRRL Y-17804</strain>
    </source>
</reference>
<feature type="region of interest" description="Disordered" evidence="5">
    <location>
        <begin position="1"/>
        <end position="99"/>
    </location>
</feature>
<organism evidence="7 8">
    <name type="scientific">Saitoella complicata (strain BCRC 22490 / CBS 7301 / JCM 7358 / NBRC 10748 / NRRL Y-17804)</name>
    <dbReference type="NCBI Taxonomy" id="698492"/>
    <lineage>
        <taxon>Eukaryota</taxon>
        <taxon>Fungi</taxon>
        <taxon>Dikarya</taxon>
        <taxon>Ascomycota</taxon>
        <taxon>Taphrinomycotina</taxon>
        <taxon>Taphrinomycotina incertae sedis</taxon>
        <taxon>Saitoella</taxon>
    </lineage>
</organism>
<dbReference type="GO" id="GO:0009267">
    <property type="term" value="P:cellular response to starvation"/>
    <property type="evidence" value="ECO:0007669"/>
    <property type="project" value="TreeGrafter"/>
</dbReference>
<feature type="repeat" description="WD" evidence="4">
    <location>
        <begin position="1276"/>
        <end position="1318"/>
    </location>
</feature>
<dbReference type="OMA" id="TEVCTND"/>
<reference evidence="7 8" key="3">
    <citation type="journal article" date="2015" name="Genome Announc.">
        <title>Draft Genome Sequence of the Archiascomycetous Yeast Saitoella complicata.</title>
        <authorList>
            <person name="Yamauchi K."/>
            <person name="Kondo S."/>
            <person name="Hamamoto M."/>
            <person name="Takahashi Y."/>
            <person name="Ogura Y."/>
            <person name="Hayashi T."/>
            <person name="Nishida H."/>
        </authorList>
    </citation>
    <scope>NUCLEOTIDE SEQUENCE [LARGE SCALE GENOMIC DNA]</scope>
    <source>
        <strain evidence="7 8">NRRL Y-17804</strain>
    </source>
</reference>
<dbReference type="Gene3D" id="1.25.10.10">
    <property type="entry name" value="Leucine-rich Repeat Variant"/>
    <property type="match status" value="1"/>
</dbReference>
<dbReference type="GO" id="GO:0071230">
    <property type="term" value="P:cellular response to amino acid stimulus"/>
    <property type="evidence" value="ECO:0007669"/>
    <property type="project" value="TreeGrafter"/>
</dbReference>
<dbReference type="PANTHER" id="PTHR12848:SF16">
    <property type="entry name" value="REGULATORY-ASSOCIATED PROTEIN OF MTOR"/>
    <property type="match status" value="1"/>
</dbReference>
<dbReference type="InterPro" id="IPR036322">
    <property type="entry name" value="WD40_repeat_dom_sf"/>
</dbReference>
<feature type="compositionally biased region" description="Polar residues" evidence="5">
    <location>
        <begin position="79"/>
        <end position="88"/>
    </location>
</feature>
<evidence type="ECO:0000256" key="4">
    <source>
        <dbReference type="PROSITE-ProRule" id="PRU00221"/>
    </source>
</evidence>
<dbReference type="InterPro" id="IPR000357">
    <property type="entry name" value="HEAT"/>
</dbReference>
<evidence type="ECO:0000313" key="8">
    <source>
        <dbReference type="Proteomes" id="UP000033140"/>
    </source>
</evidence>
<dbReference type="Pfam" id="PF14538">
    <property type="entry name" value="Raptor_N"/>
    <property type="match status" value="1"/>
</dbReference>
<evidence type="ECO:0000256" key="5">
    <source>
        <dbReference type="SAM" id="MobiDB-lite"/>
    </source>
</evidence>
<evidence type="ECO:0000313" key="7">
    <source>
        <dbReference type="EMBL" id="GAO50281.1"/>
    </source>
</evidence>
<dbReference type="InterPro" id="IPR015943">
    <property type="entry name" value="WD40/YVTN_repeat-like_dom_sf"/>
</dbReference>
<name>A0A0E9NKP5_SAICN</name>
<dbReference type="Pfam" id="PF02985">
    <property type="entry name" value="HEAT"/>
    <property type="match status" value="1"/>
</dbReference>
<dbReference type="EMBL" id="BACD03000031">
    <property type="protein sequence ID" value="GAO50281.1"/>
    <property type="molecule type" value="Genomic_DNA"/>
</dbReference>
<dbReference type="SMART" id="SM01302">
    <property type="entry name" value="Raptor_N"/>
    <property type="match status" value="1"/>
</dbReference>
<dbReference type="GO" id="GO:0010506">
    <property type="term" value="P:regulation of autophagy"/>
    <property type="evidence" value="ECO:0007669"/>
    <property type="project" value="TreeGrafter"/>
</dbReference>
<dbReference type="GO" id="GO:0031929">
    <property type="term" value="P:TOR signaling"/>
    <property type="evidence" value="ECO:0007669"/>
    <property type="project" value="InterPro"/>
</dbReference>
<feature type="region of interest" description="Disordered" evidence="5">
    <location>
        <begin position="347"/>
        <end position="373"/>
    </location>
</feature>
<dbReference type="Proteomes" id="UP000033140">
    <property type="component" value="Unassembled WGS sequence"/>
</dbReference>
<feature type="compositionally biased region" description="Polar residues" evidence="5">
    <location>
        <begin position="1"/>
        <end position="10"/>
    </location>
</feature>
<evidence type="ECO:0000256" key="1">
    <source>
        <dbReference type="ARBA" id="ARBA00009257"/>
    </source>
</evidence>
<sequence length="1406" mass="155401">MAGPNGTSAPKFTLADDDGSDTEQIPAPQSPHPHATRLRESQAQAENGYFAPRSPILSTKSPRNPAGVNGDPAPVTSDYEPTTPTKNGAASARRRSDASIAQNAIQKYGTMDSSGSAIPDINESEIKLTGMRHGFQEDYDSDEYLGMLEQVFYMYYADKRHDTSGNPRISTSSVLQDWRMRERLKTVSAALVVCLNIGVDPPDIVKTSPCAKLECWIDPFSLPASKSLEAIGKNLQQQYETLSMRTRYKQYLDPSVEETKKFCCALRRNAKEERILFHYNGHGVPKPTTSGEIWVFNKNYTQYIPVSLYDLQSWLGAPCLYVWDCSAAGNIVQNFMRFVDQRENEYKNASSNGATTNGDGNGGEEQPSEPVSPQSFRDCIQLAACGPNEVLPMNPDLPADLFTCCLTSPIEIAVRWFVLQNPLPSNLSIDMVMNIPGRLQDRRTPLGELNWIFTAITDTIAWNVLPRPLFKRLFRQDLMVAALFRNFLLAERIMRVHQCHPVSYPAIPATHNHPMWDSWDLAVDTCLAQLPHLIAAEHGGPAYEYKHSSFFTEQLTAFEVWLAQGAVYKKVPDQLPIVLQVLLSQVHRLRALILLSKFLDLGPWAVNQALSIGIFPYVLKLLQSPAPELKPVLVFIWARILAVDGSCQADLLKDTGYTYFVQILTPNTAQLPVANVSEHRAMCAFILSVFCRDFKQGQVACMQPGVLSACLSHLGDEDPLLRQWATLCVAQLWKDLAEAKWMGIRDGAHERLCELLTDPVPEVRAAALVALGNFLGLPDKSEQAVAVENYIAIAALGLTADGSGMVRKELVVFLSIFISLNAKKFMVTALGHFEEKLASSEGRLATSTDVASHLSRATPYDAVWQALLILSVDPFSEVAVLAVGVVDAVHAELLKGPLGEVASNIIKAASQTSKPAFDGSLSRTSTSRDGSEHPSQAPDSPARPGSSRLTRTLTRSASIAVSLKNLALGHHEEPAPAPEPNRPPPEDEAFVPSTPQPSLKVPLPKSFKELKGSKSPPQELPLKSSFFQWSCEYFMEPQMKPQETDEPGSMEYNQRLWRRNRNERIIFETQPQKEIAGASAWNLHAGYFNNETQPMRLLFHQFEPHLVAADDRDGISVWDHNTGTRLNRFSNGNPMGSRITEVKFINEDDVALLMTGSGEGIIRLYRNYESEESMELVSSWRALTDLLPSNRSSGLVAEWQQGRGTLLVGGDVKVIRVWDAPRETCLSDIPARSGSCITSLTSDQVAGNIFVAGFGDGAVRVYDRRLPPRDAMVKVWKDHKTWIANVHMQRGGNRELVSGSVSGDVKLWDIRLSKPVRTIQAHTGGLRTLAVHEHAPVFASGSTNHFIKVWNTSGPNLSTFRHYSGFLHQGRQTSSAVTSLAFHPHMMSLAVCGGGDHHINIYKVAA</sequence>
<comment type="caution">
    <text evidence="7">The sequence shown here is derived from an EMBL/GenBank/DDBJ whole genome shotgun (WGS) entry which is preliminary data.</text>
</comment>
<dbReference type="SUPFAM" id="SSF48371">
    <property type="entry name" value="ARM repeat"/>
    <property type="match status" value="1"/>
</dbReference>
<dbReference type="GO" id="GO:0031931">
    <property type="term" value="C:TORC1 complex"/>
    <property type="evidence" value="ECO:0007669"/>
    <property type="project" value="InterPro"/>
</dbReference>
<dbReference type="Gene3D" id="2.130.10.10">
    <property type="entry name" value="YVTN repeat-like/Quinoprotein amine dehydrogenase"/>
    <property type="match status" value="1"/>
</dbReference>
<keyword evidence="8" id="KW-1185">Reference proteome</keyword>
<feature type="region of interest" description="Disordered" evidence="5">
    <location>
        <begin position="915"/>
        <end position="951"/>
    </location>
</feature>
<dbReference type="InterPro" id="IPR011989">
    <property type="entry name" value="ARM-like"/>
</dbReference>
<evidence type="ECO:0000256" key="3">
    <source>
        <dbReference type="ARBA" id="ARBA00022737"/>
    </source>
</evidence>
<dbReference type="PROSITE" id="PS50082">
    <property type="entry name" value="WD_REPEATS_2"/>
    <property type="match status" value="2"/>
</dbReference>
<dbReference type="PANTHER" id="PTHR12848">
    <property type="entry name" value="REGULATORY-ASSOCIATED PROTEIN OF MTOR"/>
    <property type="match status" value="1"/>
</dbReference>
<dbReference type="SMART" id="SM00320">
    <property type="entry name" value="WD40"/>
    <property type="match status" value="6"/>
</dbReference>
<accession>A0A0E9NKP5</accession>
<dbReference type="Pfam" id="PF00400">
    <property type="entry name" value="WD40"/>
    <property type="match status" value="2"/>
</dbReference>
<evidence type="ECO:0000259" key="6">
    <source>
        <dbReference type="SMART" id="SM01302"/>
    </source>
</evidence>
<dbReference type="PROSITE" id="PS50294">
    <property type="entry name" value="WD_REPEATS_REGION"/>
    <property type="match status" value="1"/>
</dbReference>
<feature type="domain" description="Raptor N-terminal CASPase-like" evidence="6">
    <location>
        <begin position="183"/>
        <end position="336"/>
    </location>
</feature>
<dbReference type="GO" id="GO:0030674">
    <property type="term" value="F:protein-macromolecule adaptor activity"/>
    <property type="evidence" value="ECO:0007669"/>
    <property type="project" value="TreeGrafter"/>
</dbReference>
<reference evidence="7 8" key="2">
    <citation type="journal article" date="2014" name="J. Gen. Appl. Microbiol.">
        <title>The early diverging ascomycetous budding yeast Saitoella complicata has three histone deacetylases belonging to the Clr6, Hos2, and Rpd3 lineages.</title>
        <authorList>
            <person name="Nishida H."/>
            <person name="Matsumoto T."/>
            <person name="Kondo S."/>
            <person name="Hamamoto M."/>
            <person name="Yoshikawa H."/>
        </authorList>
    </citation>
    <scope>NUCLEOTIDE SEQUENCE [LARGE SCALE GENOMIC DNA]</scope>
    <source>
        <strain evidence="7 8">NRRL Y-17804</strain>
    </source>
</reference>
<keyword evidence="3" id="KW-0677">Repeat</keyword>
<dbReference type="InterPro" id="IPR029347">
    <property type="entry name" value="Raptor_N"/>
</dbReference>
<evidence type="ECO:0000256" key="2">
    <source>
        <dbReference type="ARBA" id="ARBA00022574"/>
    </source>
</evidence>
<gene>
    <name evidence="7" type="ORF">G7K_4411-t1</name>
</gene>
<feature type="repeat" description="WD" evidence="4">
    <location>
        <begin position="1319"/>
        <end position="1351"/>
    </location>
</feature>
<protein>
    <recommendedName>
        <fullName evidence="6">Raptor N-terminal CASPase-like domain-containing protein</fullName>
    </recommendedName>
</protein>
<dbReference type="GO" id="GO:0005737">
    <property type="term" value="C:cytoplasm"/>
    <property type="evidence" value="ECO:0007669"/>
    <property type="project" value="TreeGrafter"/>
</dbReference>
<dbReference type="InterPro" id="IPR004083">
    <property type="entry name" value="Raptor"/>
</dbReference>
<feature type="region of interest" description="Disordered" evidence="5">
    <location>
        <begin position="971"/>
        <end position="1003"/>
    </location>
</feature>